<organism evidence="2 3">
    <name type="scientific">Porphyridium purpureum</name>
    <name type="common">Red alga</name>
    <name type="synonym">Porphyridium cruentum</name>
    <dbReference type="NCBI Taxonomy" id="35688"/>
    <lineage>
        <taxon>Eukaryota</taxon>
        <taxon>Rhodophyta</taxon>
        <taxon>Bangiophyceae</taxon>
        <taxon>Porphyridiales</taxon>
        <taxon>Porphyridiaceae</taxon>
        <taxon>Porphyridium</taxon>
    </lineage>
</organism>
<dbReference type="AlphaFoldDB" id="A0A5J4Z594"/>
<evidence type="ECO:0000313" key="3">
    <source>
        <dbReference type="Proteomes" id="UP000324585"/>
    </source>
</evidence>
<feature type="transmembrane region" description="Helical" evidence="1">
    <location>
        <begin position="101"/>
        <end position="123"/>
    </location>
</feature>
<sequence length="438" mass="48183">MGRLGTVPSVAGLLVFGTACSLLAKIVYYVQAPGLHDGHAVRKFEKPWFQVLTMFVGMSLCIVLDRKSKKEEAKGSSAEAQPLMAAGDAVPVNKHANTSVWIINIPTLFDLFATGCGTTGLLFTTVSVYQMLRAGQLVFTALLSVIFLKRRLDIFNVGGILLACCGIALVGFANVISQTNDEDKANQLFGVCIILCGQVLQASQIVIEEFLLQQVQMSGVRVVAYEGLFGVMHCVLWVLPIMYLLPGRDAGRLEDTPDSLYMLSHTWRVAFVMALDMLMMLGYNVCGMGVTANLTGVARVIIETLRTLFVWLIDMLCWYVITPGYFGEPWTQYSWMQAVGFVFLVLGTLVYNYKQLVVEQEIVKEHVVMEHDMEKDTRASAGTQLEAKGIALVRPIEEDDDEELVGSYYAHPVGSAAHASYLGSLREAGHLHHRAVGN</sequence>
<feature type="transmembrane region" description="Helical" evidence="1">
    <location>
        <begin position="155"/>
        <end position="176"/>
    </location>
</feature>
<dbReference type="SUPFAM" id="SSF103481">
    <property type="entry name" value="Multidrug resistance efflux transporter EmrE"/>
    <property type="match status" value="1"/>
</dbReference>
<keyword evidence="1" id="KW-0472">Membrane</keyword>
<feature type="transmembrane region" description="Helical" evidence="1">
    <location>
        <begin position="297"/>
        <end position="321"/>
    </location>
</feature>
<feature type="transmembrane region" description="Helical" evidence="1">
    <location>
        <begin position="48"/>
        <end position="64"/>
    </location>
</feature>
<name>A0A5J4Z594_PORPP</name>
<comment type="caution">
    <text evidence="2">The sequence shown here is derived from an EMBL/GenBank/DDBJ whole genome shotgun (WGS) entry which is preliminary data.</text>
</comment>
<dbReference type="InterPro" id="IPR037185">
    <property type="entry name" value="EmrE-like"/>
</dbReference>
<dbReference type="OMA" id="FIYKHNV"/>
<dbReference type="PROSITE" id="PS51257">
    <property type="entry name" value="PROKAR_LIPOPROTEIN"/>
    <property type="match status" value="1"/>
</dbReference>
<keyword evidence="1" id="KW-1133">Transmembrane helix</keyword>
<dbReference type="PANTHER" id="PTHR13146:SF3">
    <property type="entry name" value="EAMA DOMAIN-CONTAINING PROTEIN"/>
    <property type="match status" value="1"/>
</dbReference>
<protein>
    <submittedName>
        <fullName evidence="2">Solute carrier family 35 member F6</fullName>
    </submittedName>
</protein>
<dbReference type="GO" id="GO:0016020">
    <property type="term" value="C:membrane"/>
    <property type="evidence" value="ECO:0007669"/>
    <property type="project" value="TreeGrafter"/>
</dbReference>
<dbReference type="EMBL" id="VRMN01000001">
    <property type="protein sequence ID" value="KAA8497787.1"/>
    <property type="molecule type" value="Genomic_DNA"/>
</dbReference>
<feature type="transmembrane region" description="Helical" evidence="1">
    <location>
        <begin position="223"/>
        <end position="245"/>
    </location>
</feature>
<keyword evidence="1" id="KW-0812">Transmembrane</keyword>
<evidence type="ECO:0000256" key="1">
    <source>
        <dbReference type="SAM" id="Phobius"/>
    </source>
</evidence>
<feature type="transmembrane region" description="Helical" evidence="1">
    <location>
        <begin position="265"/>
        <end position="285"/>
    </location>
</feature>
<reference evidence="3" key="1">
    <citation type="journal article" date="2019" name="Nat. Commun.">
        <title>Expansion of phycobilisome linker gene families in mesophilic red algae.</title>
        <authorList>
            <person name="Lee J."/>
            <person name="Kim D."/>
            <person name="Bhattacharya D."/>
            <person name="Yoon H.S."/>
        </authorList>
    </citation>
    <scope>NUCLEOTIDE SEQUENCE [LARGE SCALE GENOMIC DNA]</scope>
    <source>
        <strain evidence="3">CCMP 1328</strain>
    </source>
</reference>
<evidence type="ECO:0000313" key="2">
    <source>
        <dbReference type="EMBL" id="KAA8497787.1"/>
    </source>
</evidence>
<keyword evidence="3" id="KW-1185">Reference proteome</keyword>
<dbReference type="Pfam" id="PF16913">
    <property type="entry name" value="PUNUT"/>
    <property type="match status" value="1"/>
</dbReference>
<dbReference type="OrthoDB" id="29773at2759"/>
<accession>A0A5J4Z594</accession>
<proteinExistence type="predicted"/>
<dbReference type="PANTHER" id="PTHR13146">
    <property type="match status" value="1"/>
</dbReference>
<feature type="transmembrane region" description="Helical" evidence="1">
    <location>
        <begin position="333"/>
        <end position="353"/>
    </location>
</feature>
<gene>
    <name evidence="2" type="ORF">FVE85_5372</name>
</gene>
<dbReference type="Proteomes" id="UP000324585">
    <property type="component" value="Unassembled WGS sequence"/>
</dbReference>